<dbReference type="InterPro" id="IPR032799">
    <property type="entry name" value="TAXi_C"/>
</dbReference>
<gene>
    <name evidence="2" type="ORF">CISIN_1g045258mg</name>
</gene>
<dbReference type="SMR" id="A0A067FN45"/>
<keyword evidence="3" id="KW-1185">Reference proteome</keyword>
<sequence length="106" mass="11615">MKVDDRVVPLNSTLLSIDSQGFGGTKISTVNPYTALEKSIFKAEHTWHAFGGIRADHPTCFAENENVIWRIFDANSMVQVNEDMYCPGFVNGGSKPTTSIVIGGHQ</sequence>
<dbReference type="Proteomes" id="UP000027120">
    <property type="component" value="Unassembled WGS sequence"/>
</dbReference>
<proteinExistence type="predicted"/>
<reference evidence="2 3" key="1">
    <citation type="submission" date="2014-04" db="EMBL/GenBank/DDBJ databases">
        <authorList>
            <consortium name="International Citrus Genome Consortium"/>
            <person name="Gmitter F."/>
            <person name="Chen C."/>
            <person name="Farmerie W."/>
            <person name="Harkins T."/>
            <person name="Desany B."/>
            <person name="Mohiuddin M."/>
            <person name="Kodira C."/>
            <person name="Borodovsky M."/>
            <person name="Lomsadze A."/>
            <person name="Burns P."/>
            <person name="Jenkins J."/>
            <person name="Prochnik S."/>
            <person name="Shu S."/>
            <person name="Chapman J."/>
            <person name="Pitluck S."/>
            <person name="Schmutz J."/>
            <person name="Rokhsar D."/>
        </authorList>
    </citation>
    <scope>NUCLEOTIDE SEQUENCE</scope>
</reference>
<dbReference type="EMBL" id="KK784894">
    <property type="protein sequence ID" value="KDO68778.1"/>
    <property type="molecule type" value="Genomic_DNA"/>
</dbReference>
<name>A0A067FN45_CITSI</name>
<dbReference type="SUPFAM" id="SSF50630">
    <property type="entry name" value="Acid proteases"/>
    <property type="match status" value="1"/>
</dbReference>
<evidence type="ECO:0000313" key="3">
    <source>
        <dbReference type="Proteomes" id="UP000027120"/>
    </source>
</evidence>
<dbReference type="AlphaFoldDB" id="A0A067FN45"/>
<accession>A0A067FN45</accession>
<dbReference type="Pfam" id="PF14541">
    <property type="entry name" value="TAXi_C"/>
    <property type="match status" value="2"/>
</dbReference>
<evidence type="ECO:0000259" key="1">
    <source>
        <dbReference type="Pfam" id="PF14541"/>
    </source>
</evidence>
<dbReference type="Gene3D" id="2.40.70.10">
    <property type="entry name" value="Acid Proteases"/>
    <property type="match status" value="2"/>
</dbReference>
<feature type="domain" description="Xylanase inhibitor C-terminal" evidence="1">
    <location>
        <begin position="1"/>
        <end position="43"/>
    </location>
</feature>
<evidence type="ECO:0000313" key="2">
    <source>
        <dbReference type="EMBL" id="KDO68778.1"/>
    </source>
</evidence>
<organism evidence="2 3">
    <name type="scientific">Citrus sinensis</name>
    <name type="common">Sweet orange</name>
    <name type="synonym">Citrus aurantium var. sinensis</name>
    <dbReference type="NCBI Taxonomy" id="2711"/>
    <lineage>
        <taxon>Eukaryota</taxon>
        <taxon>Viridiplantae</taxon>
        <taxon>Streptophyta</taxon>
        <taxon>Embryophyta</taxon>
        <taxon>Tracheophyta</taxon>
        <taxon>Spermatophyta</taxon>
        <taxon>Magnoliopsida</taxon>
        <taxon>eudicotyledons</taxon>
        <taxon>Gunneridae</taxon>
        <taxon>Pentapetalae</taxon>
        <taxon>rosids</taxon>
        <taxon>malvids</taxon>
        <taxon>Sapindales</taxon>
        <taxon>Rutaceae</taxon>
        <taxon>Aurantioideae</taxon>
        <taxon>Citrus</taxon>
    </lineage>
</organism>
<dbReference type="InterPro" id="IPR021109">
    <property type="entry name" value="Peptidase_aspartic_dom_sf"/>
</dbReference>
<dbReference type="STRING" id="2711.A0A067FN45"/>
<feature type="domain" description="Xylanase inhibitor C-terminal" evidence="1">
    <location>
        <begin position="66"/>
        <end position="106"/>
    </location>
</feature>
<protein>
    <recommendedName>
        <fullName evidence="1">Xylanase inhibitor C-terminal domain-containing protein</fullName>
    </recommendedName>
</protein>